<organism evidence="1">
    <name type="scientific">Anguilla anguilla</name>
    <name type="common">European freshwater eel</name>
    <name type="synonym">Muraena anguilla</name>
    <dbReference type="NCBI Taxonomy" id="7936"/>
    <lineage>
        <taxon>Eukaryota</taxon>
        <taxon>Metazoa</taxon>
        <taxon>Chordata</taxon>
        <taxon>Craniata</taxon>
        <taxon>Vertebrata</taxon>
        <taxon>Euteleostomi</taxon>
        <taxon>Actinopterygii</taxon>
        <taxon>Neopterygii</taxon>
        <taxon>Teleostei</taxon>
        <taxon>Anguilliformes</taxon>
        <taxon>Anguillidae</taxon>
        <taxon>Anguilla</taxon>
    </lineage>
</organism>
<proteinExistence type="predicted"/>
<protein>
    <submittedName>
        <fullName evidence="1">Uncharacterized protein</fullName>
    </submittedName>
</protein>
<name>A0A0E9SBF9_ANGAN</name>
<reference evidence="1" key="1">
    <citation type="submission" date="2014-11" db="EMBL/GenBank/DDBJ databases">
        <authorList>
            <person name="Amaro Gonzalez C."/>
        </authorList>
    </citation>
    <scope>NUCLEOTIDE SEQUENCE</scope>
</reference>
<dbReference type="AlphaFoldDB" id="A0A0E9SBF9"/>
<reference evidence="1" key="2">
    <citation type="journal article" date="2015" name="Fish Shellfish Immunol.">
        <title>Early steps in the European eel (Anguilla anguilla)-Vibrio vulnificus interaction in the gills: Role of the RtxA13 toxin.</title>
        <authorList>
            <person name="Callol A."/>
            <person name="Pajuelo D."/>
            <person name="Ebbesson L."/>
            <person name="Teles M."/>
            <person name="MacKenzie S."/>
            <person name="Amaro C."/>
        </authorList>
    </citation>
    <scope>NUCLEOTIDE SEQUENCE</scope>
</reference>
<evidence type="ECO:0000313" key="1">
    <source>
        <dbReference type="EMBL" id="JAH38616.1"/>
    </source>
</evidence>
<accession>A0A0E9SBF9</accession>
<dbReference type="EMBL" id="GBXM01069961">
    <property type="protein sequence ID" value="JAH38616.1"/>
    <property type="molecule type" value="Transcribed_RNA"/>
</dbReference>
<sequence>MKYLRVTETKGTYLKEKT</sequence>